<dbReference type="Gene3D" id="3.60.40.10">
    <property type="entry name" value="PPM-type phosphatase domain"/>
    <property type="match status" value="1"/>
</dbReference>
<name>A0A4R9GXI3_9LEPT</name>
<dbReference type="SUPFAM" id="SSF48452">
    <property type="entry name" value="TPR-like"/>
    <property type="match status" value="1"/>
</dbReference>
<organism evidence="5 6">
    <name type="scientific">Leptospira andrefontaineae</name>
    <dbReference type="NCBI Taxonomy" id="2484976"/>
    <lineage>
        <taxon>Bacteria</taxon>
        <taxon>Pseudomonadati</taxon>
        <taxon>Spirochaetota</taxon>
        <taxon>Spirochaetia</taxon>
        <taxon>Leptospirales</taxon>
        <taxon>Leptospiraceae</taxon>
        <taxon>Leptospira</taxon>
    </lineage>
</organism>
<feature type="transmembrane region" description="Helical" evidence="3">
    <location>
        <begin position="102"/>
        <end position="122"/>
    </location>
</feature>
<dbReference type="PANTHER" id="PTHR32089:SF114">
    <property type="entry name" value="METHYL-ACCEPTING CHEMOTAXIS PROTEIN MCPB"/>
    <property type="match status" value="1"/>
</dbReference>
<dbReference type="PROSITE" id="PS50885">
    <property type="entry name" value="HAMP"/>
    <property type="match status" value="1"/>
</dbReference>
<feature type="transmembrane region" description="Helical" evidence="3">
    <location>
        <begin position="241"/>
        <end position="260"/>
    </location>
</feature>
<keyword evidence="2" id="KW-0175">Coiled coil</keyword>
<dbReference type="SMART" id="SM00028">
    <property type="entry name" value="TPR"/>
    <property type="match status" value="3"/>
</dbReference>
<keyword evidence="6" id="KW-1185">Reference proteome</keyword>
<evidence type="ECO:0000256" key="1">
    <source>
        <dbReference type="PROSITE-ProRule" id="PRU00339"/>
    </source>
</evidence>
<dbReference type="Gene3D" id="1.25.40.10">
    <property type="entry name" value="Tetratricopeptide repeat domain"/>
    <property type="match status" value="1"/>
</dbReference>
<keyword evidence="1" id="KW-0802">TPR repeat</keyword>
<evidence type="ECO:0000313" key="6">
    <source>
        <dbReference type="Proteomes" id="UP000298097"/>
    </source>
</evidence>
<feature type="transmembrane region" description="Helical" evidence="3">
    <location>
        <begin position="213"/>
        <end position="229"/>
    </location>
</feature>
<feature type="transmembrane region" description="Helical" evidence="3">
    <location>
        <begin position="142"/>
        <end position="163"/>
    </location>
</feature>
<dbReference type="AlphaFoldDB" id="A0A4R9GXI3"/>
<keyword evidence="3" id="KW-1133">Transmembrane helix</keyword>
<protein>
    <submittedName>
        <fullName evidence="5">HAMP domain-containing protein</fullName>
    </submittedName>
</protein>
<feature type="coiled-coil region" evidence="2">
    <location>
        <begin position="574"/>
        <end position="623"/>
    </location>
</feature>
<dbReference type="CDD" id="cd14686">
    <property type="entry name" value="bZIP"/>
    <property type="match status" value="1"/>
</dbReference>
<dbReference type="PANTHER" id="PTHR32089">
    <property type="entry name" value="METHYL-ACCEPTING CHEMOTAXIS PROTEIN MCPB"/>
    <property type="match status" value="1"/>
</dbReference>
<dbReference type="InterPro" id="IPR011990">
    <property type="entry name" value="TPR-like_helical_dom_sf"/>
</dbReference>
<comment type="caution">
    <text evidence="5">The sequence shown here is derived from an EMBL/GenBank/DDBJ whole genome shotgun (WGS) entry which is preliminary data.</text>
</comment>
<evidence type="ECO:0000256" key="2">
    <source>
        <dbReference type="SAM" id="Coils"/>
    </source>
</evidence>
<keyword evidence="3" id="KW-0812">Transmembrane</keyword>
<dbReference type="Gene3D" id="6.10.340.10">
    <property type="match status" value="1"/>
</dbReference>
<feature type="transmembrane region" description="Helical" evidence="3">
    <location>
        <begin position="6"/>
        <end position="28"/>
    </location>
</feature>
<dbReference type="PROSITE" id="PS50005">
    <property type="entry name" value="TPR"/>
    <property type="match status" value="1"/>
</dbReference>
<feature type="transmembrane region" description="Helical" evidence="3">
    <location>
        <begin position="175"/>
        <end position="193"/>
    </location>
</feature>
<dbReference type="Proteomes" id="UP000298097">
    <property type="component" value="Unassembled WGS sequence"/>
</dbReference>
<sequence length="1059" mass="121430">MDQFYFNFYFFGSLLACLFSIYVTFFFLSIKDRSKAAFHLGLSTLAMTIFHLAYIIAFISFDQWTIVHRWLAIPSPMMGFVQCFIFFFYFPNPKNVKFGLTVYSILYAGLAIVTATFIVITLQSDHRFNIGSNYWDFESHKFYKIFSIIILIYNFSFLASATWRAIVEKGKERRWIIYIAIAYSTITIIPGILNVMSRDGSVSRKVFQHTTDIALVAGLFLVLIIYANATKERTTILSKIVAVTMATFLLAFQLVGYAILNSYDTSFDTLKGQASELAAFQGKKPEGFAYLLSFDPESREFSLEKGEKDSRFDSEDRLEIKFFNVTRKLTNLGTLNAKERWERSKTILEDSPKEFYAYSEGIKSFYESKGETKVSDAELIDFFRFLNKKLYIVKNKFSNLPSKNDPVAVAKLLNSEEIGLKSVLEQVRKKVEKDISSGKSELEVRSSFILPLTSLREVGERMYRGAKFNKPDEKTPEFYLAYLVTHPQNGKIYEVGFTYKSFREYLHSPSLVMVICLLVMIVTISFGFRFFFHNAIVKPMEEVVVGLTEVNSGNLEYRLVPRVEDEIGFIARSFNRMARSIQAARKRLEQYANELEEKVKDRTKELEQTLNEVQELKQQQDADYFLTSLLIKPLGSNKANQENVKVEFLLKQKKRFTFRKHEDEIGGDLNISNHIDLQGRSYTVFLNGDAMGKSMQGAGGALVLGSVFESIIERTRVVDTIKKQSPERWLKNAFIELHKVFESFDGSMLVSSVIGLVDDELGVLYYINAEHPWTVLYRDGIASFIENEFMFRKLGTTGVEGTIFIKTFQLEPGDCIFVGSDGRDDIIVGMDSDGDRIINDDEKLFLNSVEKGRGDLQSIYNVILNNGKLSDDLSLIRLSFTGNGKQHIPQDEKRQRIKELLRNAKETFLNKDTQEALSYLEEAESLDSRVPEVKKNFIKLFLKLKDYQKAARYAEDYFKMNPIDSEILYVASFAARKAGQIRKALDFSERLRLREPSHIKNLTNLAEIYIAVKNFDRAESILQDAIRLDPSNESVLKVEELLKKYLSKLSNGNGQSKES</sequence>
<dbReference type="CDD" id="cd06225">
    <property type="entry name" value="HAMP"/>
    <property type="match status" value="1"/>
</dbReference>
<dbReference type="InterPro" id="IPR036457">
    <property type="entry name" value="PPM-type-like_dom_sf"/>
</dbReference>
<dbReference type="InterPro" id="IPR019734">
    <property type="entry name" value="TPR_rpt"/>
</dbReference>
<gene>
    <name evidence="5" type="ORF">EHO65_19775</name>
</gene>
<evidence type="ECO:0000256" key="3">
    <source>
        <dbReference type="SAM" id="Phobius"/>
    </source>
</evidence>
<dbReference type="RefSeq" id="WP_135776258.1">
    <property type="nucleotide sequence ID" value="NZ_RQEY01000028.1"/>
</dbReference>
<feature type="repeat" description="TPR" evidence="1">
    <location>
        <begin position="999"/>
        <end position="1032"/>
    </location>
</feature>
<proteinExistence type="predicted"/>
<dbReference type="EMBL" id="RQEY01000028">
    <property type="protein sequence ID" value="TGK35390.1"/>
    <property type="molecule type" value="Genomic_DNA"/>
</dbReference>
<reference evidence="5" key="1">
    <citation type="journal article" date="2019" name="PLoS Negl. Trop. Dis.">
        <title>Revisiting the worldwide diversity of Leptospira species in the environment.</title>
        <authorList>
            <person name="Vincent A.T."/>
            <person name="Schiettekatte O."/>
            <person name="Bourhy P."/>
            <person name="Veyrier F.J."/>
            <person name="Picardeau M."/>
        </authorList>
    </citation>
    <scope>NUCLEOTIDE SEQUENCE [LARGE SCALE GENOMIC DNA]</scope>
    <source>
        <strain evidence="5">201800301</strain>
    </source>
</reference>
<dbReference type="InterPro" id="IPR001932">
    <property type="entry name" value="PPM-type_phosphatase-like_dom"/>
</dbReference>
<dbReference type="Pfam" id="PF07228">
    <property type="entry name" value="SpoIIE"/>
    <property type="match status" value="1"/>
</dbReference>
<dbReference type="SMART" id="SM00304">
    <property type="entry name" value="HAMP"/>
    <property type="match status" value="1"/>
</dbReference>
<dbReference type="InterPro" id="IPR003660">
    <property type="entry name" value="HAMP_dom"/>
</dbReference>
<feature type="transmembrane region" description="Helical" evidence="3">
    <location>
        <begin position="40"/>
        <end position="61"/>
    </location>
</feature>
<evidence type="ECO:0000259" key="4">
    <source>
        <dbReference type="PROSITE" id="PS50885"/>
    </source>
</evidence>
<dbReference type="GO" id="GO:0016020">
    <property type="term" value="C:membrane"/>
    <property type="evidence" value="ECO:0007669"/>
    <property type="project" value="InterPro"/>
</dbReference>
<dbReference type="Pfam" id="PF14559">
    <property type="entry name" value="TPR_19"/>
    <property type="match status" value="1"/>
</dbReference>
<keyword evidence="3" id="KW-0472">Membrane</keyword>
<accession>A0A4R9GXI3</accession>
<dbReference type="OrthoDB" id="344609at2"/>
<feature type="transmembrane region" description="Helical" evidence="3">
    <location>
        <begin position="511"/>
        <end position="532"/>
    </location>
</feature>
<dbReference type="SUPFAM" id="SSF158472">
    <property type="entry name" value="HAMP domain-like"/>
    <property type="match status" value="1"/>
</dbReference>
<feature type="domain" description="HAMP" evidence="4">
    <location>
        <begin position="534"/>
        <end position="586"/>
    </location>
</feature>
<evidence type="ECO:0000313" key="5">
    <source>
        <dbReference type="EMBL" id="TGK35390.1"/>
    </source>
</evidence>
<dbReference type="GO" id="GO:0007165">
    <property type="term" value="P:signal transduction"/>
    <property type="evidence" value="ECO:0007669"/>
    <property type="project" value="InterPro"/>
</dbReference>
<feature type="transmembrane region" description="Helical" evidence="3">
    <location>
        <begin position="67"/>
        <end position="90"/>
    </location>
</feature>
<dbReference type="Pfam" id="PF00672">
    <property type="entry name" value="HAMP"/>
    <property type="match status" value="1"/>
</dbReference>